<gene>
    <name evidence="4" type="ORF">BSAL_76360</name>
</gene>
<proteinExistence type="predicted"/>
<keyword evidence="2" id="KW-0812">Transmembrane</keyword>
<reference evidence="5" key="1">
    <citation type="submission" date="2015-09" db="EMBL/GenBank/DDBJ databases">
        <authorList>
            <consortium name="Pathogen Informatics"/>
        </authorList>
    </citation>
    <scope>NUCLEOTIDE SEQUENCE [LARGE SCALE GENOMIC DNA]</scope>
    <source>
        <strain evidence="5">Lake Konstanz</strain>
    </source>
</reference>
<dbReference type="EMBL" id="CYKH01000717">
    <property type="protein sequence ID" value="CUG24871.1"/>
    <property type="molecule type" value="Genomic_DNA"/>
</dbReference>
<evidence type="ECO:0000313" key="4">
    <source>
        <dbReference type="EMBL" id="CUG24871.1"/>
    </source>
</evidence>
<dbReference type="AlphaFoldDB" id="A0A0S4IZT8"/>
<name>A0A0S4IZT8_BODSA</name>
<feature type="signal peptide" evidence="3">
    <location>
        <begin position="1"/>
        <end position="29"/>
    </location>
</feature>
<keyword evidence="2" id="KW-1133">Transmembrane helix</keyword>
<keyword evidence="3" id="KW-0732">Signal</keyword>
<feature type="compositionally biased region" description="Basic and acidic residues" evidence="1">
    <location>
        <begin position="446"/>
        <end position="462"/>
    </location>
</feature>
<feature type="chain" id="PRO_5006621764" evidence="3">
    <location>
        <begin position="30"/>
        <end position="656"/>
    </location>
</feature>
<organism evidence="4 5">
    <name type="scientific">Bodo saltans</name>
    <name type="common">Flagellated protozoan</name>
    <dbReference type="NCBI Taxonomy" id="75058"/>
    <lineage>
        <taxon>Eukaryota</taxon>
        <taxon>Discoba</taxon>
        <taxon>Euglenozoa</taxon>
        <taxon>Kinetoplastea</taxon>
        <taxon>Metakinetoplastina</taxon>
        <taxon>Eubodonida</taxon>
        <taxon>Bodonidae</taxon>
        <taxon>Bodo</taxon>
    </lineage>
</organism>
<evidence type="ECO:0000256" key="1">
    <source>
        <dbReference type="SAM" id="MobiDB-lite"/>
    </source>
</evidence>
<dbReference type="Proteomes" id="UP000051952">
    <property type="component" value="Unassembled WGS sequence"/>
</dbReference>
<evidence type="ECO:0000313" key="5">
    <source>
        <dbReference type="Proteomes" id="UP000051952"/>
    </source>
</evidence>
<evidence type="ECO:0000256" key="3">
    <source>
        <dbReference type="SAM" id="SignalP"/>
    </source>
</evidence>
<sequence length="656" mass="70149">MPFAVFLLSLTVMMGWGTAFLASAQGSAATPVQDYYPVGGLSQPNSVTASPNAYVGPIPPTPVLGTFPPTPAPAGGVGSPAVMESGARLRSRVDITCTFFHEDKVPEYQEILTSLAFQWLVGQSSNHSALLYKGLKQILADYQYVLGSTTTAFTPDAVYSTSLDVMLRRLVPLRTLSLVGRGGGPGGGSPSSTSVSQRAQPIAMDYGVYSVASFVLLPLTNTTLSSLGLTPVSITGGSDGDSPLNFQYPFAAQKTSSLSQNATLVRRLIAATQVATAPTLETDYLCEAFAASFAELILSQPRERLTTLSSPSAWLLSGIVDVRCPRLLTRLPVTGTVGVNVLWIVFIVMGICCLSGAAYALFWRTRSDQDVDINADEKEKVATAIRNGLSAKELPPATKGFMSSSDDEGQQQERAQRQRANSTMQQRQRSPRSGDDEADDGNDLASRIDSKTESIHEIRSSRNQLLDKRKSLRIRDLVAKALTGDSTIYGASEEEREMVAMILKNPRFDGGRLQFDSEASPVEVVLNNDRLFLLPPTDIRLSTKVQGKYHKGQGRVTSVTFPVSVEQDGSIGGAAGGGGTSSSGRNMFLEDVVSAGSLSAQMAAAQADAQQKKNRWWRWDFIQRTEYVLGGCCVGGLSLRANGCSTSGCSAAPAYQ</sequence>
<evidence type="ECO:0000256" key="2">
    <source>
        <dbReference type="SAM" id="Phobius"/>
    </source>
</evidence>
<keyword evidence="5" id="KW-1185">Reference proteome</keyword>
<feature type="transmembrane region" description="Helical" evidence="2">
    <location>
        <begin position="341"/>
        <end position="362"/>
    </location>
</feature>
<accession>A0A0S4IZT8</accession>
<protein>
    <submittedName>
        <fullName evidence="4">Membrane-associated protein, putative</fullName>
    </submittedName>
</protein>
<keyword evidence="2" id="KW-0472">Membrane</keyword>
<dbReference type="VEuPathDB" id="TriTrypDB:BSAL_76360"/>
<feature type="region of interest" description="Disordered" evidence="1">
    <location>
        <begin position="386"/>
        <end position="462"/>
    </location>
</feature>